<dbReference type="InterPro" id="IPR046960">
    <property type="entry name" value="PPR_At4g14850-like_plant"/>
</dbReference>
<feature type="region of interest" description="Disordered" evidence="4">
    <location>
        <begin position="1"/>
        <end position="23"/>
    </location>
</feature>
<organism evidence="5 6">
    <name type="scientific">Striga asiatica</name>
    <name type="common">Asiatic witchweed</name>
    <name type="synonym">Buchnera asiatica</name>
    <dbReference type="NCBI Taxonomy" id="4170"/>
    <lineage>
        <taxon>Eukaryota</taxon>
        <taxon>Viridiplantae</taxon>
        <taxon>Streptophyta</taxon>
        <taxon>Embryophyta</taxon>
        <taxon>Tracheophyta</taxon>
        <taxon>Spermatophyta</taxon>
        <taxon>Magnoliopsida</taxon>
        <taxon>eudicotyledons</taxon>
        <taxon>Gunneridae</taxon>
        <taxon>Pentapetalae</taxon>
        <taxon>asterids</taxon>
        <taxon>lamiids</taxon>
        <taxon>Lamiales</taxon>
        <taxon>Orobanchaceae</taxon>
        <taxon>Buchnereae</taxon>
        <taxon>Striga</taxon>
    </lineage>
</organism>
<dbReference type="InterPro" id="IPR002885">
    <property type="entry name" value="PPR_rpt"/>
</dbReference>
<gene>
    <name evidence="5" type="ORF">STAS_10208</name>
</gene>
<dbReference type="PANTHER" id="PTHR47926">
    <property type="entry name" value="PENTATRICOPEPTIDE REPEAT-CONTAINING PROTEIN"/>
    <property type="match status" value="1"/>
</dbReference>
<dbReference type="InterPro" id="IPR011990">
    <property type="entry name" value="TPR-like_helical_dom_sf"/>
</dbReference>
<keyword evidence="6" id="KW-1185">Reference proteome</keyword>
<feature type="compositionally biased region" description="Low complexity" evidence="4">
    <location>
        <begin position="1"/>
        <end position="15"/>
    </location>
</feature>
<dbReference type="GO" id="GO:0009451">
    <property type="term" value="P:RNA modification"/>
    <property type="evidence" value="ECO:0007669"/>
    <property type="project" value="InterPro"/>
</dbReference>
<dbReference type="PROSITE" id="PS51375">
    <property type="entry name" value="PPR"/>
    <property type="match status" value="5"/>
</dbReference>
<dbReference type="PROSITE" id="PS51257">
    <property type="entry name" value="PROKAR_LIPOPROTEIN"/>
    <property type="match status" value="1"/>
</dbReference>
<protein>
    <submittedName>
        <fullName evidence="5">Pentatricopeptide repeat-containing protein</fullName>
    </submittedName>
</protein>
<evidence type="ECO:0000313" key="6">
    <source>
        <dbReference type="Proteomes" id="UP000325081"/>
    </source>
</evidence>
<reference evidence="6" key="1">
    <citation type="journal article" date="2019" name="Curr. Biol.">
        <title>Genome Sequence of Striga asiatica Provides Insight into the Evolution of Plant Parasitism.</title>
        <authorList>
            <person name="Yoshida S."/>
            <person name="Kim S."/>
            <person name="Wafula E.K."/>
            <person name="Tanskanen J."/>
            <person name="Kim Y.M."/>
            <person name="Honaas L."/>
            <person name="Yang Z."/>
            <person name="Spallek T."/>
            <person name="Conn C.E."/>
            <person name="Ichihashi Y."/>
            <person name="Cheong K."/>
            <person name="Cui S."/>
            <person name="Der J.P."/>
            <person name="Gundlach H."/>
            <person name="Jiao Y."/>
            <person name="Hori C."/>
            <person name="Ishida J.K."/>
            <person name="Kasahara H."/>
            <person name="Kiba T."/>
            <person name="Kim M.S."/>
            <person name="Koo N."/>
            <person name="Laohavisit A."/>
            <person name="Lee Y.H."/>
            <person name="Lumba S."/>
            <person name="McCourt P."/>
            <person name="Mortimer J.C."/>
            <person name="Mutuku J.M."/>
            <person name="Nomura T."/>
            <person name="Sasaki-Sekimoto Y."/>
            <person name="Seto Y."/>
            <person name="Wang Y."/>
            <person name="Wakatake T."/>
            <person name="Sakakibara H."/>
            <person name="Demura T."/>
            <person name="Yamaguchi S."/>
            <person name="Yoneyama K."/>
            <person name="Manabe R.I."/>
            <person name="Nelson D.C."/>
            <person name="Schulman A.H."/>
            <person name="Timko M.P."/>
            <person name="dePamphilis C.W."/>
            <person name="Choi D."/>
            <person name="Shirasu K."/>
        </authorList>
    </citation>
    <scope>NUCLEOTIDE SEQUENCE [LARGE SCALE GENOMIC DNA]</scope>
    <source>
        <strain evidence="6">cv. UVA1</strain>
    </source>
</reference>
<dbReference type="Pfam" id="PF01535">
    <property type="entry name" value="PPR"/>
    <property type="match status" value="7"/>
</dbReference>
<accession>A0A5A7PNY9</accession>
<dbReference type="OrthoDB" id="185373at2759"/>
<proteinExistence type="inferred from homology"/>
<dbReference type="GO" id="GO:0003723">
    <property type="term" value="F:RNA binding"/>
    <property type="evidence" value="ECO:0007669"/>
    <property type="project" value="InterPro"/>
</dbReference>
<feature type="repeat" description="PPR" evidence="3">
    <location>
        <begin position="317"/>
        <end position="347"/>
    </location>
</feature>
<comment type="similarity">
    <text evidence="1">Belongs to the PPR family. PCMP-H subfamily.</text>
</comment>
<feature type="repeat" description="PPR" evidence="3">
    <location>
        <begin position="185"/>
        <end position="219"/>
    </location>
</feature>
<dbReference type="PANTHER" id="PTHR47926:SF484">
    <property type="entry name" value="PENTATRICOPEPTIDE REPEAT-CONTAINING PROTEIN"/>
    <property type="match status" value="1"/>
</dbReference>
<dbReference type="Pfam" id="PF13041">
    <property type="entry name" value="PPR_2"/>
    <property type="match status" value="2"/>
</dbReference>
<dbReference type="SUPFAM" id="SSF48452">
    <property type="entry name" value="TPR-like"/>
    <property type="match status" value="1"/>
</dbReference>
<evidence type="ECO:0000256" key="2">
    <source>
        <dbReference type="ARBA" id="ARBA00022737"/>
    </source>
</evidence>
<dbReference type="AlphaFoldDB" id="A0A5A7PNY9"/>
<keyword evidence="2" id="KW-0677">Repeat</keyword>
<feature type="repeat" description="PPR" evidence="3">
    <location>
        <begin position="348"/>
        <end position="382"/>
    </location>
</feature>
<dbReference type="NCBIfam" id="TIGR00756">
    <property type="entry name" value="PPR"/>
    <property type="match status" value="3"/>
</dbReference>
<comment type="caution">
    <text evidence="5">The sequence shown here is derived from an EMBL/GenBank/DDBJ whole genome shotgun (WGS) entry which is preliminary data.</text>
</comment>
<sequence>MKATATAQQPTKTHTNAAGTPPPSWLHSIQSCIYQKKPKQAISIYIRGRAAAGAAIAAMPSVLKACACLLRLELGRSLHAEVLKSGSESDIMVGTALVDMYGKCGDISSSRHLFDHMPQRSAASWNAMIGSYMRNGHTSLASVLFENMPGKTSVTWHEMIGGLARSGDTAAARRVFECVPEDMRSVVTWTVMVSGYAANGEMEAAREVFEKMPKRNFYVWSVLIMGYFRAGAFVKARQVFDDAGSWNVVVWNSLISGYAQNGMCEEVFDAFRKMREEGFKPNEVTLASVLSACAQSGRLDIGREIHGIIYENRIELNEFVLNGLVDMYAKCGDLENARSIFDEAQRRNASTWNSLITGFAIHGRSREAVEIFRTMEGSGEKPDSVTFLSVLSACAHGGFVDVGLESFSKMKIYGLRPNIKHYGCLVDLLGRAGRLQDAFEVIKGMPMTPNDKVLGAMLGACRIYSDATMAANVMELVGKLKIRNGLANDKHYVLLSGMYAESERWAMSEGARVVFHSTGAEKTPGHSALVI</sequence>
<dbReference type="EMBL" id="BKCP01004849">
    <property type="protein sequence ID" value="GER34027.1"/>
    <property type="molecule type" value="Genomic_DNA"/>
</dbReference>
<evidence type="ECO:0000256" key="3">
    <source>
        <dbReference type="PROSITE-ProRule" id="PRU00708"/>
    </source>
</evidence>
<evidence type="ECO:0000256" key="1">
    <source>
        <dbReference type="ARBA" id="ARBA00006643"/>
    </source>
</evidence>
<dbReference type="Proteomes" id="UP000325081">
    <property type="component" value="Unassembled WGS sequence"/>
</dbReference>
<dbReference type="FunFam" id="1.25.40.10:FF:000345">
    <property type="entry name" value="Pentatricopeptide repeat-containing protein"/>
    <property type="match status" value="1"/>
</dbReference>
<evidence type="ECO:0000313" key="5">
    <source>
        <dbReference type="EMBL" id="GER34027.1"/>
    </source>
</evidence>
<dbReference type="FunFam" id="1.25.40.10:FF:000333">
    <property type="entry name" value="Pentatricopeptide repeat-containing protein"/>
    <property type="match status" value="1"/>
</dbReference>
<name>A0A5A7PNY9_STRAF</name>
<evidence type="ECO:0000256" key="4">
    <source>
        <dbReference type="SAM" id="MobiDB-lite"/>
    </source>
</evidence>
<feature type="repeat" description="PPR" evidence="3">
    <location>
        <begin position="383"/>
        <end position="417"/>
    </location>
</feature>
<feature type="repeat" description="PPR" evidence="3">
    <location>
        <begin position="247"/>
        <end position="281"/>
    </location>
</feature>
<dbReference type="Gene3D" id="1.25.40.10">
    <property type="entry name" value="Tetratricopeptide repeat domain"/>
    <property type="match status" value="4"/>
</dbReference>